<dbReference type="SUPFAM" id="SSF47203">
    <property type="entry name" value="Acyl-CoA dehydrogenase C-terminal domain-like"/>
    <property type="match status" value="1"/>
</dbReference>
<feature type="domain" description="Acyl-CoA dehydrogenase/oxidase N-terminal" evidence="10">
    <location>
        <begin position="7"/>
        <end position="132"/>
    </location>
</feature>
<sequence length="404" mass="44720">MNLGLSDELVVIREKIRTFVEEKVEPVEQDYHDEVSVGDRWSHTPRQDEILESLKAEARKLGLWNFFLPKSQGGAGISNLEYAHLAEIMGRSRLASEAMNCSAPDTGNMEVLERYGSEEQKQQWLLPLLAGEIRSAFAMTEPGVASSDATNIATSAVLDGDEWVINGEKFYISGAGDARCKIMITMVVTDPDAPKHNRQSQILVPMDAEGVEVVRPMHVFGKDDAPHGHMHIKFHNVRVPESNIILGRGRGFEISQGRLGPGRIHHCMRSIGAAEKALELMCERAVSREAFGKPLAELGGNYDVIADSRIEIEMCRLLTFKAAYLMDTIGNKAARDAISQIKVAVPNMALRVIDRAIQMHGAAGISQDFPLASLWTSQRTLRLADGPDEVHRRVIARKELANYS</sequence>
<dbReference type="Pfam" id="PF02771">
    <property type="entry name" value="Acyl-CoA_dh_N"/>
    <property type="match status" value="1"/>
</dbReference>
<dbReference type="InterPro" id="IPR037069">
    <property type="entry name" value="AcylCoA_DH/ox_N_sf"/>
</dbReference>
<reference evidence="11 12" key="1">
    <citation type="submission" date="2015-10" db="EMBL/GenBank/DDBJ databases">
        <title>Metagenome-Assembled Genomes uncover a global brackish microbiome.</title>
        <authorList>
            <person name="Hugerth L.W."/>
            <person name="Larsson J."/>
            <person name="Alneberg J."/>
            <person name="Lindh M.V."/>
            <person name="Legrand C."/>
            <person name="Pinhassi J."/>
            <person name="Andersson A.F."/>
        </authorList>
    </citation>
    <scope>NUCLEOTIDE SEQUENCE [LARGE SCALE GENOMIC DNA]</scope>
    <source>
        <strain evidence="11">BACL4 MAG-120507-bin80</strain>
    </source>
</reference>
<evidence type="ECO:0000256" key="2">
    <source>
        <dbReference type="ARBA" id="ARBA00009347"/>
    </source>
</evidence>
<name>A0A0R2SAQ3_9GAMM</name>
<dbReference type="Gene3D" id="2.40.110.10">
    <property type="entry name" value="Butyryl-CoA Dehydrogenase, subunit A, domain 2"/>
    <property type="match status" value="1"/>
</dbReference>
<dbReference type="AlphaFoldDB" id="A0A0R2SAQ3"/>
<evidence type="ECO:0000256" key="1">
    <source>
        <dbReference type="ARBA" id="ARBA00001974"/>
    </source>
</evidence>
<feature type="domain" description="Acyl-CoA oxidase/dehydrogenase middle" evidence="9">
    <location>
        <begin position="136"/>
        <end position="233"/>
    </location>
</feature>
<evidence type="ECO:0000259" key="10">
    <source>
        <dbReference type="Pfam" id="PF02771"/>
    </source>
</evidence>
<dbReference type="Gene3D" id="1.10.540.10">
    <property type="entry name" value="Acyl-CoA dehydrogenase/oxidase, N-terminal domain"/>
    <property type="match status" value="1"/>
</dbReference>
<dbReference type="SUPFAM" id="SSF56645">
    <property type="entry name" value="Acyl-CoA dehydrogenase NM domain-like"/>
    <property type="match status" value="1"/>
</dbReference>
<protein>
    <submittedName>
        <fullName evidence="11">Acyl-CoA dehydrogenase</fullName>
    </submittedName>
</protein>
<dbReference type="InterPro" id="IPR036250">
    <property type="entry name" value="AcylCo_DH-like_C"/>
</dbReference>
<proteinExistence type="inferred from homology"/>
<evidence type="ECO:0000256" key="4">
    <source>
        <dbReference type="ARBA" id="ARBA00022630"/>
    </source>
</evidence>
<dbReference type="Proteomes" id="UP000051934">
    <property type="component" value="Unassembled WGS sequence"/>
</dbReference>
<dbReference type="InterPro" id="IPR050741">
    <property type="entry name" value="Acyl-CoA_dehydrogenase"/>
</dbReference>
<evidence type="ECO:0000256" key="5">
    <source>
        <dbReference type="ARBA" id="ARBA00022827"/>
    </source>
</evidence>
<comment type="caution">
    <text evidence="11">The sequence shown here is derived from an EMBL/GenBank/DDBJ whole genome shotgun (WGS) entry which is preliminary data.</text>
</comment>
<dbReference type="EMBL" id="LIBB01000114">
    <property type="protein sequence ID" value="KRO71959.1"/>
    <property type="molecule type" value="Genomic_DNA"/>
</dbReference>
<dbReference type="Gene3D" id="1.20.140.10">
    <property type="entry name" value="Butyryl-CoA Dehydrogenase, subunit A, domain 3"/>
    <property type="match status" value="1"/>
</dbReference>
<dbReference type="GO" id="GO:0033539">
    <property type="term" value="P:fatty acid beta-oxidation using acyl-CoA dehydrogenase"/>
    <property type="evidence" value="ECO:0007669"/>
    <property type="project" value="TreeGrafter"/>
</dbReference>
<organism evidence="11 12">
    <name type="scientific">OM182 bacterium BACL3 MAG-120507-bin80</name>
    <dbReference type="NCBI Taxonomy" id="1655577"/>
    <lineage>
        <taxon>Bacteria</taxon>
        <taxon>Pseudomonadati</taxon>
        <taxon>Pseudomonadota</taxon>
        <taxon>Gammaproteobacteria</taxon>
        <taxon>OMG group</taxon>
        <taxon>OM182 clade</taxon>
    </lineage>
</organism>
<dbReference type="Pfam" id="PF02770">
    <property type="entry name" value="Acyl-CoA_dh_M"/>
    <property type="match status" value="1"/>
</dbReference>
<comment type="cofactor">
    <cofactor evidence="1 7">
        <name>FAD</name>
        <dbReference type="ChEBI" id="CHEBI:57692"/>
    </cofactor>
</comment>
<dbReference type="InterPro" id="IPR006091">
    <property type="entry name" value="Acyl-CoA_Oxase/DH_mid-dom"/>
</dbReference>
<dbReference type="InterPro" id="IPR013786">
    <property type="entry name" value="AcylCoA_DH/ox_N"/>
</dbReference>
<evidence type="ECO:0000256" key="7">
    <source>
        <dbReference type="RuleBase" id="RU362125"/>
    </source>
</evidence>
<dbReference type="FunFam" id="2.40.110.10:FF:000002">
    <property type="entry name" value="Acyl-CoA dehydrogenase fadE12"/>
    <property type="match status" value="1"/>
</dbReference>
<dbReference type="InterPro" id="IPR009075">
    <property type="entry name" value="AcylCo_DH/oxidase_C"/>
</dbReference>
<dbReference type="Pfam" id="PF00441">
    <property type="entry name" value="Acyl-CoA_dh_1"/>
    <property type="match status" value="1"/>
</dbReference>
<dbReference type="InterPro" id="IPR009100">
    <property type="entry name" value="AcylCoA_DH/oxidase_NM_dom_sf"/>
</dbReference>
<dbReference type="PANTHER" id="PTHR48083:SF13">
    <property type="entry name" value="ACYL-COA DEHYDROGENASE FAMILY MEMBER 11"/>
    <property type="match status" value="1"/>
</dbReference>
<gene>
    <name evidence="11" type="ORF">ABR69_04290</name>
</gene>
<evidence type="ECO:0000259" key="8">
    <source>
        <dbReference type="Pfam" id="PF00441"/>
    </source>
</evidence>
<dbReference type="GO" id="GO:0005737">
    <property type="term" value="C:cytoplasm"/>
    <property type="evidence" value="ECO:0007669"/>
    <property type="project" value="TreeGrafter"/>
</dbReference>
<evidence type="ECO:0000313" key="12">
    <source>
        <dbReference type="Proteomes" id="UP000051934"/>
    </source>
</evidence>
<evidence type="ECO:0000259" key="9">
    <source>
        <dbReference type="Pfam" id="PF02770"/>
    </source>
</evidence>
<accession>A0A0R2SAQ3</accession>
<evidence type="ECO:0000256" key="6">
    <source>
        <dbReference type="ARBA" id="ARBA00023002"/>
    </source>
</evidence>
<keyword evidence="6 7" id="KW-0560">Oxidoreductase</keyword>
<comment type="similarity">
    <text evidence="2 7">Belongs to the acyl-CoA dehydrogenase family.</text>
</comment>
<dbReference type="GO" id="GO:0003995">
    <property type="term" value="F:acyl-CoA dehydrogenase activity"/>
    <property type="evidence" value="ECO:0007669"/>
    <property type="project" value="TreeGrafter"/>
</dbReference>
<evidence type="ECO:0000256" key="3">
    <source>
        <dbReference type="ARBA" id="ARBA00011738"/>
    </source>
</evidence>
<feature type="domain" description="Acyl-CoA dehydrogenase/oxidase C-terminal" evidence="8">
    <location>
        <begin position="249"/>
        <end position="398"/>
    </location>
</feature>
<dbReference type="InterPro" id="IPR046373">
    <property type="entry name" value="Acyl-CoA_Oxase/DH_mid-dom_sf"/>
</dbReference>
<dbReference type="GO" id="GO:0050660">
    <property type="term" value="F:flavin adenine dinucleotide binding"/>
    <property type="evidence" value="ECO:0007669"/>
    <property type="project" value="InterPro"/>
</dbReference>
<dbReference type="PANTHER" id="PTHR48083">
    <property type="entry name" value="MEDIUM-CHAIN SPECIFIC ACYL-COA DEHYDROGENASE, MITOCHONDRIAL-RELATED"/>
    <property type="match status" value="1"/>
</dbReference>
<evidence type="ECO:0000313" key="11">
    <source>
        <dbReference type="EMBL" id="KRO71959.1"/>
    </source>
</evidence>
<keyword evidence="4 7" id="KW-0285">Flavoprotein</keyword>
<comment type="subunit">
    <text evidence="3">Homodimer.</text>
</comment>
<keyword evidence="5 7" id="KW-0274">FAD</keyword>